<protein>
    <submittedName>
        <fullName evidence="8">Type IV secretion system protein</fullName>
    </submittedName>
</protein>
<keyword evidence="4 7" id="KW-1133">Transmembrane helix</keyword>
<accession>A0A5S3P1K3</accession>
<dbReference type="AlphaFoldDB" id="A0A5S3P1K3"/>
<gene>
    <name evidence="8" type="ORF">FEV51_10530</name>
</gene>
<evidence type="ECO:0000256" key="1">
    <source>
        <dbReference type="ARBA" id="ARBA00004141"/>
    </source>
</evidence>
<dbReference type="GO" id="GO:0030255">
    <property type="term" value="P:protein secretion by the type IV secretion system"/>
    <property type="evidence" value="ECO:0007669"/>
    <property type="project" value="InterPro"/>
</dbReference>
<evidence type="ECO:0000256" key="3">
    <source>
        <dbReference type="ARBA" id="ARBA00022692"/>
    </source>
</evidence>
<name>A0A5S3P1K3_9SPHN</name>
<comment type="subcellular location">
    <subcellularLocation>
        <location evidence="1">Membrane</location>
        <topology evidence="1">Multi-pass membrane protein</topology>
    </subcellularLocation>
</comment>
<keyword evidence="3 7" id="KW-0812">Transmembrane</keyword>
<keyword evidence="5 7" id="KW-0472">Membrane</keyword>
<feature type="compositionally biased region" description="Basic and acidic residues" evidence="6">
    <location>
        <begin position="383"/>
        <end position="401"/>
    </location>
</feature>
<evidence type="ECO:0000313" key="9">
    <source>
        <dbReference type="Proteomes" id="UP000309668"/>
    </source>
</evidence>
<feature type="transmembrane region" description="Helical" evidence="7">
    <location>
        <begin position="176"/>
        <end position="209"/>
    </location>
</feature>
<sequence length="401" mass="42355">MSCPTIVTGDEFLLRVLMHIDCQSRQLGTFGYQSLADPGSFAAQFMAGLLTLFVALYGLRLLFGPGPGMRDTVMDVVKIGVVLTLAFSWPAWKTLVHDVVLDGPAQIAASIAPSSLSREGRGLPARLQAADRAMVSLTSAGTGRANGAILQNDALGGNFSGTALRDEEALGYARLFYLAGVIGSLALMRLAAGLLLALAPLAAGLLLFGATRGLFSGWLRGLVLTLLGTLGAGVVLAVELSVVEPWLADALRIRSLGYATPAAPIELFALTLAFALVLVGMVWLLGKIAFTRGWQDIREQVANAVPARVQQADARATQPPLVVNRAERISDSVALQMRHEERIEHQRSAYRGMTPAPAAAGSAPGDSGPAPSYAEPQRLGSSYRREARRTSAAGTKRDLGK</sequence>
<dbReference type="OrthoDB" id="7400974at2"/>
<feature type="transmembrane region" description="Helical" evidence="7">
    <location>
        <begin position="263"/>
        <end position="285"/>
    </location>
</feature>
<evidence type="ECO:0000256" key="2">
    <source>
        <dbReference type="ARBA" id="ARBA00007802"/>
    </source>
</evidence>
<reference evidence="8 9" key="1">
    <citation type="submission" date="2019-05" db="EMBL/GenBank/DDBJ databases">
        <title>Erythrobacter marisflavi sp. nov., isolated from isolated from water of an estuary environment.</title>
        <authorList>
            <person name="Yoon J.-H."/>
        </authorList>
    </citation>
    <scope>NUCLEOTIDE SEQUENCE [LARGE SCALE GENOMIC DNA]</scope>
    <source>
        <strain evidence="8 9">KEM-5</strain>
    </source>
</reference>
<evidence type="ECO:0000313" key="8">
    <source>
        <dbReference type="EMBL" id="TMM46665.1"/>
    </source>
</evidence>
<evidence type="ECO:0000256" key="7">
    <source>
        <dbReference type="SAM" id="Phobius"/>
    </source>
</evidence>
<comment type="caution">
    <text evidence="8">The sequence shown here is derived from an EMBL/GenBank/DDBJ whole genome shotgun (WGS) entry which is preliminary data.</text>
</comment>
<evidence type="ECO:0000256" key="4">
    <source>
        <dbReference type="ARBA" id="ARBA00022989"/>
    </source>
</evidence>
<dbReference type="Proteomes" id="UP000309668">
    <property type="component" value="Unassembled WGS sequence"/>
</dbReference>
<feature type="transmembrane region" description="Helical" evidence="7">
    <location>
        <begin position="41"/>
        <end position="63"/>
    </location>
</feature>
<dbReference type="Pfam" id="PF04610">
    <property type="entry name" value="TrbL"/>
    <property type="match status" value="1"/>
</dbReference>
<organism evidence="8 9">
    <name type="scientific">Qipengyuania marisflavi</name>
    <dbReference type="NCBI Taxonomy" id="2486356"/>
    <lineage>
        <taxon>Bacteria</taxon>
        <taxon>Pseudomonadati</taxon>
        <taxon>Pseudomonadota</taxon>
        <taxon>Alphaproteobacteria</taxon>
        <taxon>Sphingomonadales</taxon>
        <taxon>Erythrobacteraceae</taxon>
        <taxon>Qipengyuania</taxon>
    </lineage>
</organism>
<evidence type="ECO:0000256" key="5">
    <source>
        <dbReference type="ARBA" id="ARBA00023136"/>
    </source>
</evidence>
<dbReference type="GO" id="GO:0016020">
    <property type="term" value="C:membrane"/>
    <property type="evidence" value="ECO:0007669"/>
    <property type="project" value="UniProtKB-SubCell"/>
</dbReference>
<dbReference type="RefSeq" id="WP_138618714.1">
    <property type="nucleotide sequence ID" value="NZ_VCAO01000006.1"/>
</dbReference>
<comment type="similarity">
    <text evidence="2">Belongs to the TrbL/VirB6 family.</text>
</comment>
<evidence type="ECO:0000256" key="6">
    <source>
        <dbReference type="SAM" id="MobiDB-lite"/>
    </source>
</evidence>
<keyword evidence="9" id="KW-1185">Reference proteome</keyword>
<feature type="transmembrane region" description="Helical" evidence="7">
    <location>
        <begin position="75"/>
        <end position="92"/>
    </location>
</feature>
<feature type="compositionally biased region" description="Low complexity" evidence="6">
    <location>
        <begin position="355"/>
        <end position="372"/>
    </location>
</feature>
<feature type="transmembrane region" description="Helical" evidence="7">
    <location>
        <begin position="221"/>
        <end position="243"/>
    </location>
</feature>
<feature type="region of interest" description="Disordered" evidence="6">
    <location>
        <begin position="347"/>
        <end position="401"/>
    </location>
</feature>
<dbReference type="InterPro" id="IPR007688">
    <property type="entry name" value="Conjugal_tfr_TrbL/VirB6"/>
</dbReference>
<proteinExistence type="inferred from homology"/>
<dbReference type="EMBL" id="VCAO01000006">
    <property type="protein sequence ID" value="TMM46665.1"/>
    <property type="molecule type" value="Genomic_DNA"/>
</dbReference>